<dbReference type="PANTHER" id="PTHR42852">
    <property type="entry name" value="THIOL:DISULFIDE INTERCHANGE PROTEIN DSBE"/>
    <property type="match status" value="1"/>
</dbReference>
<dbReference type="PROSITE" id="PS00194">
    <property type="entry name" value="THIOREDOXIN_1"/>
    <property type="match status" value="1"/>
</dbReference>
<keyword evidence="8" id="KW-0575">Peroxidase</keyword>
<dbReference type="HOGENOM" id="CLU_042529_1_0_10"/>
<dbReference type="PANTHER" id="PTHR42852:SF6">
    <property type="entry name" value="THIOL:DISULFIDE INTERCHANGE PROTEIN DSBE"/>
    <property type="match status" value="1"/>
</dbReference>
<feature type="chain" id="PRO_5005661579" evidence="6">
    <location>
        <begin position="20"/>
        <end position="370"/>
    </location>
</feature>
<evidence type="ECO:0000313" key="8">
    <source>
        <dbReference type="EMBL" id="EDS16381.1"/>
    </source>
</evidence>
<feature type="coiled-coil region" evidence="5">
    <location>
        <begin position="118"/>
        <end position="173"/>
    </location>
</feature>
<evidence type="ECO:0000256" key="5">
    <source>
        <dbReference type="SAM" id="Coils"/>
    </source>
</evidence>
<dbReference type="eggNOG" id="COG1225">
    <property type="taxonomic scope" value="Bacteria"/>
</dbReference>
<keyword evidence="8" id="KW-0560">Oxidoreductase</keyword>
<dbReference type="GO" id="GO:0017004">
    <property type="term" value="P:cytochrome complex assembly"/>
    <property type="evidence" value="ECO:0007669"/>
    <property type="project" value="UniProtKB-KW"/>
</dbReference>
<organism evidence="8 9">
    <name type="scientific">Bacteroides stercoris ATCC 43183</name>
    <dbReference type="NCBI Taxonomy" id="449673"/>
    <lineage>
        <taxon>Bacteria</taxon>
        <taxon>Pseudomonadati</taxon>
        <taxon>Bacteroidota</taxon>
        <taxon>Bacteroidia</taxon>
        <taxon>Bacteroidales</taxon>
        <taxon>Bacteroidaceae</taxon>
        <taxon>Bacteroides</taxon>
    </lineage>
</organism>
<evidence type="ECO:0000256" key="1">
    <source>
        <dbReference type="ARBA" id="ARBA00004196"/>
    </source>
</evidence>
<comment type="caution">
    <text evidence="8">The sequence shown here is derived from an EMBL/GenBank/DDBJ whole genome shotgun (WGS) entry which is preliminary data.</text>
</comment>
<dbReference type="EMBL" id="ABFZ02000016">
    <property type="protein sequence ID" value="EDS16381.1"/>
    <property type="molecule type" value="Genomic_DNA"/>
</dbReference>
<dbReference type="Gene3D" id="3.40.30.10">
    <property type="entry name" value="Glutaredoxin"/>
    <property type="match status" value="1"/>
</dbReference>
<keyword evidence="5" id="KW-0175">Coiled coil</keyword>
<dbReference type="Pfam" id="PF14289">
    <property type="entry name" value="DUF4369"/>
    <property type="match status" value="1"/>
</dbReference>
<dbReference type="PROSITE" id="PS51257">
    <property type="entry name" value="PROKAR_LIPOPROTEIN"/>
    <property type="match status" value="1"/>
</dbReference>
<dbReference type="GO" id="GO:0030313">
    <property type="term" value="C:cell envelope"/>
    <property type="evidence" value="ECO:0007669"/>
    <property type="project" value="UniProtKB-SubCell"/>
</dbReference>
<dbReference type="CDD" id="cd02966">
    <property type="entry name" value="TlpA_like_family"/>
    <property type="match status" value="1"/>
</dbReference>
<dbReference type="PROSITE" id="PS51352">
    <property type="entry name" value="THIOREDOXIN_2"/>
    <property type="match status" value="1"/>
</dbReference>
<feature type="signal peptide" evidence="6">
    <location>
        <begin position="1"/>
        <end position="19"/>
    </location>
</feature>
<evidence type="ECO:0000259" key="7">
    <source>
        <dbReference type="PROSITE" id="PS51352"/>
    </source>
</evidence>
<evidence type="ECO:0000256" key="6">
    <source>
        <dbReference type="SAM" id="SignalP"/>
    </source>
</evidence>
<evidence type="ECO:0000256" key="4">
    <source>
        <dbReference type="ARBA" id="ARBA00023284"/>
    </source>
</evidence>
<dbReference type="SUPFAM" id="SSF52833">
    <property type="entry name" value="Thioredoxin-like"/>
    <property type="match status" value="1"/>
</dbReference>
<dbReference type="AlphaFoldDB" id="B0NM20"/>
<keyword evidence="4" id="KW-0676">Redox-active center</keyword>
<dbReference type="InterPro" id="IPR013766">
    <property type="entry name" value="Thioredoxin_domain"/>
</dbReference>
<evidence type="ECO:0000256" key="3">
    <source>
        <dbReference type="ARBA" id="ARBA00023157"/>
    </source>
</evidence>
<evidence type="ECO:0000313" key="9">
    <source>
        <dbReference type="Proteomes" id="UP000004713"/>
    </source>
</evidence>
<keyword evidence="6" id="KW-0732">Signal</keyword>
<protein>
    <submittedName>
        <fullName evidence="8">Antioxidant, AhpC/TSA family</fullName>
        <ecNumber evidence="8">1.11.1.15</ecNumber>
    </submittedName>
</protein>
<dbReference type="InterPro" id="IPR050553">
    <property type="entry name" value="Thioredoxin_ResA/DsbE_sf"/>
</dbReference>
<dbReference type="GO" id="GO:0004601">
    <property type="term" value="F:peroxidase activity"/>
    <property type="evidence" value="ECO:0007669"/>
    <property type="project" value="UniProtKB-KW"/>
</dbReference>
<dbReference type="InterPro" id="IPR025380">
    <property type="entry name" value="DUF4369"/>
</dbReference>
<sequence length="370" mass="41048">MNKAMKKLTYLLAAAAVFAACNSGNKGYTVTGTVEGAADGDTVYLQTAEGRQLVKLDSAVITNGTFTFKGTQDSAVNRYITCQPSGKEGVLMDFFLENGAINIKLTSGEGDSATGTANNDIYQRIRDKQNELNQQMNAIYQSMSDTALTDEQREAKAKQMNDLEEQYIATAKEGIKQNINNAVGVFLLKKNHYYMDVEELDPLMSQIPAAYNNDETIIRIKENVEKMKATAVGQKFTDFEMQTPEGKTVKLSDYVGKGKTVLVDFWASWCGPCRREMPNLVEAYAKYKNKNFEIVGVSLDQSGDSWKEAIKKLNITWPQMSDLKYWNCEGAKLYAVSSIPHTVLIDGDGIILARGLHGEELQEKLAEVLK</sequence>
<accession>B0NM20</accession>
<reference evidence="8 9" key="2">
    <citation type="submission" date="2007-11" db="EMBL/GenBank/DDBJ databases">
        <authorList>
            <person name="Fulton L."/>
            <person name="Clifton S."/>
            <person name="Fulton B."/>
            <person name="Xu J."/>
            <person name="Minx P."/>
            <person name="Pepin K.H."/>
            <person name="Johnson M."/>
            <person name="Thiruvilangam P."/>
            <person name="Bhonagiri V."/>
            <person name="Nash W.E."/>
            <person name="Mardis E.R."/>
            <person name="Wilson R.K."/>
        </authorList>
    </citation>
    <scope>NUCLEOTIDE SEQUENCE [LARGE SCALE GENOMIC DNA]</scope>
    <source>
        <strain evidence="8 9">ATCC 43183</strain>
    </source>
</reference>
<gene>
    <name evidence="8" type="ORF">BACSTE_00511</name>
</gene>
<proteinExistence type="predicted"/>
<reference evidence="8 9" key="1">
    <citation type="submission" date="2007-11" db="EMBL/GenBank/DDBJ databases">
        <title>Draft genome sequence of Bacteroides stercoris(ATCC 43183).</title>
        <authorList>
            <person name="Sudarsanam P."/>
            <person name="Ley R."/>
            <person name="Guruge J."/>
            <person name="Turnbaugh P.J."/>
            <person name="Mahowald M."/>
            <person name="Liep D."/>
            <person name="Gordon J."/>
        </authorList>
    </citation>
    <scope>NUCLEOTIDE SEQUENCE [LARGE SCALE GENOMIC DNA]</scope>
    <source>
        <strain evidence="8 9">ATCC 43183</strain>
    </source>
</reference>
<dbReference type="InterPro" id="IPR017937">
    <property type="entry name" value="Thioredoxin_CS"/>
</dbReference>
<keyword evidence="2" id="KW-0201">Cytochrome c-type biogenesis</keyword>
<feature type="domain" description="Thioredoxin" evidence="7">
    <location>
        <begin position="230"/>
        <end position="370"/>
    </location>
</feature>
<evidence type="ECO:0000256" key="2">
    <source>
        <dbReference type="ARBA" id="ARBA00022748"/>
    </source>
</evidence>
<dbReference type="InterPro" id="IPR000866">
    <property type="entry name" value="AhpC/TSA"/>
</dbReference>
<comment type="subcellular location">
    <subcellularLocation>
        <location evidence="1">Cell envelope</location>
    </subcellularLocation>
</comment>
<keyword evidence="3" id="KW-1015">Disulfide bond</keyword>
<dbReference type="EC" id="1.11.1.15" evidence="8"/>
<dbReference type="Proteomes" id="UP000004713">
    <property type="component" value="Unassembled WGS sequence"/>
</dbReference>
<dbReference type="Pfam" id="PF00578">
    <property type="entry name" value="AhpC-TSA"/>
    <property type="match status" value="1"/>
</dbReference>
<name>B0NM20_BACSE</name>
<dbReference type="InterPro" id="IPR036249">
    <property type="entry name" value="Thioredoxin-like_sf"/>
</dbReference>